<dbReference type="Gene3D" id="1.25.40.20">
    <property type="entry name" value="Ankyrin repeat-containing domain"/>
    <property type="match status" value="1"/>
</dbReference>
<feature type="region of interest" description="Disordered" evidence="2">
    <location>
        <begin position="534"/>
        <end position="607"/>
    </location>
</feature>
<dbReference type="SMART" id="SM00368">
    <property type="entry name" value="LRR_RI"/>
    <property type="match status" value="3"/>
</dbReference>
<feature type="region of interest" description="Disordered" evidence="2">
    <location>
        <begin position="40"/>
        <end position="67"/>
    </location>
</feature>
<evidence type="ECO:0000313" key="5">
    <source>
        <dbReference type="Proteomes" id="UP000717515"/>
    </source>
</evidence>
<evidence type="ECO:0000256" key="2">
    <source>
        <dbReference type="SAM" id="MobiDB-lite"/>
    </source>
</evidence>
<feature type="region of interest" description="Disordered" evidence="2">
    <location>
        <begin position="139"/>
        <end position="185"/>
    </location>
</feature>
<dbReference type="Proteomes" id="UP000717515">
    <property type="component" value="Unassembled WGS sequence"/>
</dbReference>
<dbReference type="Gene3D" id="2.60.40.10">
    <property type="entry name" value="Immunoglobulins"/>
    <property type="match status" value="1"/>
</dbReference>
<dbReference type="SUPFAM" id="SSF52047">
    <property type="entry name" value="RNI-like"/>
    <property type="match status" value="1"/>
</dbReference>
<dbReference type="SMART" id="SM00429">
    <property type="entry name" value="IPT"/>
    <property type="match status" value="1"/>
</dbReference>
<feature type="compositionally biased region" description="Low complexity" evidence="2">
    <location>
        <begin position="139"/>
        <end position="158"/>
    </location>
</feature>
<feature type="compositionally biased region" description="Polar residues" evidence="2">
    <location>
        <begin position="174"/>
        <end position="185"/>
    </location>
</feature>
<dbReference type="Gene3D" id="3.80.10.10">
    <property type="entry name" value="Ribonuclease Inhibitor"/>
    <property type="match status" value="2"/>
</dbReference>
<dbReference type="InterPro" id="IPR013783">
    <property type="entry name" value="Ig-like_fold"/>
</dbReference>
<dbReference type="Pfam" id="PF01833">
    <property type="entry name" value="TIG"/>
    <property type="match status" value="1"/>
</dbReference>
<dbReference type="Pfam" id="PF12796">
    <property type="entry name" value="Ank_2"/>
    <property type="match status" value="1"/>
</dbReference>
<dbReference type="EMBL" id="JAIFTL010000168">
    <property type="protein sequence ID" value="KAG9322052.1"/>
    <property type="molecule type" value="Genomic_DNA"/>
</dbReference>
<sequence>MRHTITPQHSQQQPLPLHQIPTSQNQLQFQSIPLSHQALAQQHQQQQHQQQALMSQQHNRDTSAFASQQIQRMSGQFFNNQQPYSTGVDQTQLLIQSQNQQLQEPMYLSVVQQHQQQQQPQQQLQELPAEAMQIQLGHRAPVQQHQQQQRQTTPSKQKSASHYGQRFNPMYPSPESSSTTPVLSHASLSPLTSSAGISHASTASSLSHSIPADPAASMANRQALTPQVSPHMNASRAANDILTPAWSPAFASTSPSSTASMPAYLDNYETPLMVSGPNADLSTSNPLTANNLYAKSLHTPFYHMDMGMANGAHFGYGPQGSNAMPLLGTAMTITPGGPLAQALALSHSNLPAFDVKAYTFRKKPRHYVAVKHKNALRIEPIIYLKTSILDEHRQVVRNWDYLRFKLDRFRENAQPKKKLNAEELRGARILDVDIVLVSPNNRDRVIEDSCPACVMRMDGERRIMQVLAKNFKQSPTGEPLIDVRKGHAIVCIKLNCYCDHHNEQEGFVVRMQTSPEVVRMGGSVKLRICCEARSKSGPGEQEADDEDGLTDIDAPVSTGSRSPAMAANEQMLQSPSLSHESTGSPLVKGHQRTPSTNSSSMASPRSVDERVLHPSAVDIMNHRNGAGMNQTDAMGRSSVNGRVIAPPKFRQIYPLTPSEGTVMGGTRITIHGAHFDVLQNPVVYFGKVAAELVTISHHDVMECTTPPAENLKPGIVSVQIVSSAFPLGAETDSVDFMYMAPPDYDFCNLAATSLSYAMADEYPQDNSLAFILNAHGSAAGIGLGLLDDATTFSGNDFDVGLSWSLTVMEDIVLEFLRTIQVLAPGRVLPSFKSDSGHTLLHLATQSGMTRLVRELIDMGIDHTALDRNNKTALHFARMLENEEITRLLSAARVPPRPMVPRMRSGSDDGLKRQELVASLVQKYEEDLAKVVKQDRHRKHQRLCEMKERALHAMDAKDQAALIAASETAAHHQRQDPPRVFVEDTEEDDDIMMEELSNPSSPEGARSLDEDMYSNDEVGEREENDVERKRKAADDEIEGMEGVARKMIKEQAFLSPLDAPKPTSLTSTQEGYIQNGASLWEKSRGASLFAPSAQLSKNTELRTWICDSWLLSSLKDSTEEHVSSLTGTDVLHVMAVTATGLHHYSEQRSASHETTIRNLEHWSLIEMEQVDHVANDSTDSVVVEMCGLVARGGRDLMGERIRLGLSKEDASGFMDAVASAHSNLMQHLGLKPKFAAAAAAAASQSMDSRAGKTEHWIDSTLRLWGKVFNVEDRSLAAVEYTVSEDTFTLLPAQDGRNIHSIHIMAAVMRTLCEYDPCLKVRFEGVQVLEDGWRRPELIKELQRMAKVMKKVDRWNFERCGWSSETALGFLSGLKEASEEGHGPCRRITLAGNDFGGEDAVGYSLAECLAKWKHLKTLDLSDCNIGLGGMAAFVVQLENMYTIRLQGNRSDHRWWQWVDTLLDKNPELGKCRLGAPVSRPDPELSILSGERLSKLQELSVLDLSSSPVNQATMAVLNDFVASNRNLRTLTLSRCQLDWSRLEAMFRTLCIVNETTKFTLDVSHNLLFESESSIQKWIEGLTGAGTREDGVPFGVQMQGLIIRDEVLKKVLKPLQHATCFNEFNVKGLLIKRESQVAELEGLAYDEACARIRPKDASEETCLALGQVLSKNKTLVMLDISGTEIEQQVQETEGSSPDSNVSSSSSSSSSGSGIGKASVPRRSTGGFGRQVPLAFPALGENDTLRVLAMDHNRFGEDGLQVLAQALQANQGLGVLSCDGNDAFTHKALKAFEKVLPPYSIQSASSSVPRRSLSGPVKIMFKGTMEDAQAAGYNSTLSIWTPNPEEILMHKDLLSMEVERRLAEYHRIETMQARNREQEAKFGAGGGRAGGGATLLSDAKQGYERAVKDRAEYLDTYQQIVGAVEENNRRTKEVYERKKLMEQGV</sequence>
<dbReference type="InterPro" id="IPR002909">
    <property type="entry name" value="IPT_dom"/>
</dbReference>
<dbReference type="PANTHER" id="PTHR24114:SF2">
    <property type="entry name" value="F-BOX DOMAIN-CONTAINING PROTEIN-RELATED"/>
    <property type="match status" value="1"/>
</dbReference>
<feature type="compositionally biased region" description="Acidic residues" evidence="2">
    <location>
        <begin position="1009"/>
        <end position="1024"/>
    </location>
</feature>
<reference evidence="4" key="1">
    <citation type="submission" date="2021-07" db="EMBL/GenBank/DDBJ databases">
        <title>Draft genome of Mortierella alpina, strain LL118, isolated from an aspen leaf litter sample.</title>
        <authorList>
            <person name="Yang S."/>
            <person name="Vinatzer B.A."/>
        </authorList>
    </citation>
    <scope>NUCLEOTIDE SEQUENCE</scope>
    <source>
        <strain evidence="4">LL118</strain>
    </source>
</reference>
<dbReference type="PANTHER" id="PTHR24114">
    <property type="entry name" value="LEUCINE RICH REPEAT FAMILY PROTEIN"/>
    <property type="match status" value="1"/>
</dbReference>
<dbReference type="InterPro" id="IPR052394">
    <property type="entry name" value="LRR-containing"/>
</dbReference>
<comment type="caution">
    <text evidence="4">The sequence shown here is derived from an EMBL/GenBank/DDBJ whole genome shotgun (WGS) entry which is preliminary data.</text>
</comment>
<dbReference type="InterPro" id="IPR002110">
    <property type="entry name" value="Ankyrin_rpt"/>
</dbReference>
<evidence type="ECO:0000259" key="3">
    <source>
        <dbReference type="SMART" id="SM00429"/>
    </source>
</evidence>
<dbReference type="InterPro" id="IPR032675">
    <property type="entry name" value="LRR_dom_sf"/>
</dbReference>
<accession>A0A9P8A0E0</accession>
<feature type="compositionally biased region" description="Acidic residues" evidence="2">
    <location>
        <begin position="541"/>
        <end position="550"/>
    </location>
</feature>
<dbReference type="PROSITE" id="PS50088">
    <property type="entry name" value="ANK_REPEAT"/>
    <property type="match status" value="1"/>
</dbReference>
<feature type="repeat" description="ANK" evidence="1">
    <location>
        <begin position="835"/>
        <end position="867"/>
    </location>
</feature>
<gene>
    <name evidence="4" type="ORF">KVV02_006667</name>
</gene>
<dbReference type="PROSITE" id="PS50297">
    <property type="entry name" value="ANK_REP_REGION"/>
    <property type="match status" value="1"/>
</dbReference>
<feature type="region of interest" description="Disordered" evidence="2">
    <location>
        <begin position="1682"/>
        <end position="1721"/>
    </location>
</feature>
<feature type="compositionally biased region" description="Polar residues" evidence="2">
    <location>
        <begin position="592"/>
        <end position="603"/>
    </location>
</feature>
<dbReference type="SUPFAM" id="SSF81296">
    <property type="entry name" value="E set domains"/>
    <property type="match status" value="1"/>
</dbReference>
<protein>
    <recommendedName>
        <fullName evidence="3">IPT/TIG domain-containing protein</fullName>
    </recommendedName>
</protein>
<organism evidence="4 5">
    <name type="scientific">Mortierella alpina</name>
    <name type="common">Oleaginous fungus</name>
    <name type="synonym">Mortierella renispora</name>
    <dbReference type="NCBI Taxonomy" id="64518"/>
    <lineage>
        <taxon>Eukaryota</taxon>
        <taxon>Fungi</taxon>
        <taxon>Fungi incertae sedis</taxon>
        <taxon>Mucoromycota</taxon>
        <taxon>Mortierellomycotina</taxon>
        <taxon>Mortierellomycetes</taxon>
        <taxon>Mortierellales</taxon>
        <taxon>Mortierellaceae</taxon>
        <taxon>Mortierella</taxon>
    </lineage>
</organism>
<dbReference type="InterPro" id="IPR014756">
    <property type="entry name" value="Ig_E-set"/>
</dbReference>
<dbReference type="SUPFAM" id="SSF48403">
    <property type="entry name" value="Ankyrin repeat"/>
    <property type="match status" value="1"/>
</dbReference>
<feature type="domain" description="IPT/TIG" evidence="3">
    <location>
        <begin position="646"/>
        <end position="739"/>
    </location>
</feature>
<proteinExistence type="predicted"/>
<evidence type="ECO:0000313" key="4">
    <source>
        <dbReference type="EMBL" id="KAG9322052.1"/>
    </source>
</evidence>
<feature type="compositionally biased region" description="Polar residues" evidence="2">
    <location>
        <begin position="570"/>
        <end position="584"/>
    </location>
</feature>
<keyword evidence="1" id="KW-0040">ANK repeat</keyword>
<name>A0A9P8A0E0_MORAP</name>
<evidence type="ECO:0000256" key="1">
    <source>
        <dbReference type="PROSITE-ProRule" id="PRU00023"/>
    </source>
</evidence>
<feature type="compositionally biased region" description="Low complexity" evidence="2">
    <location>
        <begin position="1690"/>
        <end position="1714"/>
    </location>
</feature>
<dbReference type="InterPro" id="IPR036770">
    <property type="entry name" value="Ankyrin_rpt-contain_sf"/>
</dbReference>
<dbReference type="CDD" id="cd00102">
    <property type="entry name" value="IPT"/>
    <property type="match status" value="1"/>
</dbReference>
<feature type="compositionally biased region" description="Low complexity" evidence="2">
    <location>
        <begin position="40"/>
        <end position="57"/>
    </location>
</feature>
<feature type="region of interest" description="Disordered" evidence="2">
    <location>
        <begin position="993"/>
        <end position="1033"/>
    </location>
</feature>